<gene>
    <name evidence="2" type="primary">LOC114651169</name>
</gene>
<dbReference type="SUPFAM" id="SSF81383">
    <property type="entry name" value="F-box domain"/>
    <property type="match status" value="1"/>
</dbReference>
<accession>A0A8C4SNR3</accession>
<proteinExistence type="predicted"/>
<evidence type="ECO:0000313" key="3">
    <source>
        <dbReference type="Proteomes" id="UP000694620"/>
    </source>
</evidence>
<reference evidence="2" key="2">
    <citation type="submission" date="2025-08" db="UniProtKB">
        <authorList>
            <consortium name="Ensembl"/>
        </authorList>
    </citation>
    <scope>IDENTIFICATION</scope>
</reference>
<dbReference type="Ensembl" id="ENSECRT00000019642.1">
    <property type="protein sequence ID" value="ENSECRP00000019249.1"/>
    <property type="gene ID" value="ENSECRG00000012888.1"/>
</dbReference>
<name>A0A8C4SNR3_ERPCA</name>
<dbReference type="PROSITE" id="PS50181">
    <property type="entry name" value="FBOX"/>
    <property type="match status" value="1"/>
</dbReference>
<feature type="domain" description="F-box" evidence="1">
    <location>
        <begin position="91"/>
        <end position="137"/>
    </location>
</feature>
<dbReference type="InterPro" id="IPR036047">
    <property type="entry name" value="F-box-like_dom_sf"/>
</dbReference>
<keyword evidence="3" id="KW-1185">Reference proteome</keyword>
<dbReference type="InterPro" id="IPR001810">
    <property type="entry name" value="F-box_dom"/>
</dbReference>
<dbReference type="GeneTree" id="ENSGT00390000001015"/>
<dbReference type="Proteomes" id="UP000694620">
    <property type="component" value="Chromosome 4"/>
</dbReference>
<reference evidence="2" key="3">
    <citation type="submission" date="2025-09" db="UniProtKB">
        <authorList>
            <consortium name="Ensembl"/>
        </authorList>
    </citation>
    <scope>IDENTIFICATION</scope>
</reference>
<dbReference type="Gene3D" id="1.20.1280.50">
    <property type="match status" value="1"/>
</dbReference>
<sequence>MAALLQDQLFEISQQATAPCKDFYQLLVTKKEVILRTWKVSNPCKREKVWPTEDKKFHNEFLVDDYLQEHIKRVFGDDMLRYVTNLCQKHIDYIVRLPEALLMHIFSFLDWQDVKQVSKTCKKFQKVCKSDVFWEQAEHACYSKTNVAMEGVSSAIQRKLVIFHRKRALMNLARTQRRMSTKG</sequence>
<evidence type="ECO:0000313" key="2">
    <source>
        <dbReference type="Ensembl" id="ENSECRP00000019249.1"/>
    </source>
</evidence>
<dbReference type="SMART" id="SM00256">
    <property type="entry name" value="FBOX"/>
    <property type="match status" value="1"/>
</dbReference>
<reference evidence="2" key="1">
    <citation type="submission" date="2021-06" db="EMBL/GenBank/DDBJ databases">
        <authorList>
            <consortium name="Wellcome Sanger Institute Data Sharing"/>
        </authorList>
    </citation>
    <scope>NUCLEOTIDE SEQUENCE [LARGE SCALE GENOMIC DNA]</scope>
</reference>
<protein>
    <submittedName>
        <fullName evidence="2">F-box only protein 36-like</fullName>
    </submittedName>
</protein>
<dbReference type="Pfam" id="PF12937">
    <property type="entry name" value="F-box-like"/>
    <property type="match status" value="1"/>
</dbReference>
<evidence type="ECO:0000259" key="1">
    <source>
        <dbReference type="PROSITE" id="PS50181"/>
    </source>
</evidence>
<organism evidence="2 3">
    <name type="scientific">Erpetoichthys calabaricus</name>
    <name type="common">Rope fish</name>
    <name type="synonym">Calamoichthys calabaricus</name>
    <dbReference type="NCBI Taxonomy" id="27687"/>
    <lineage>
        <taxon>Eukaryota</taxon>
        <taxon>Metazoa</taxon>
        <taxon>Chordata</taxon>
        <taxon>Craniata</taxon>
        <taxon>Vertebrata</taxon>
        <taxon>Euteleostomi</taxon>
        <taxon>Actinopterygii</taxon>
        <taxon>Polypteriformes</taxon>
        <taxon>Polypteridae</taxon>
        <taxon>Erpetoichthys</taxon>
    </lineage>
</organism>
<dbReference type="AlphaFoldDB" id="A0A8C4SNR3"/>